<evidence type="ECO:0000313" key="5">
    <source>
        <dbReference type="EMBL" id="BBK22909.1"/>
    </source>
</evidence>
<name>A0A6N4TJH4_9FIRM</name>
<evidence type="ECO:0000259" key="4">
    <source>
        <dbReference type="PROSITE" id="PS50995"/>
    </source>
</evidence>
<proteinExistence type="predicted"/>
<dbReference type="InterPro" id="IPR023187">
    <property type="entry name" value="Tscrpt_reg_MarR-type_CS"/>
</dbReference>
<keyword evidence="6" id="KW-1185">Reference proteome</keyword>
<evidence type="ECO:0000313" key="6">
    <source>
        <dbReference type="Proteomes" id="UP000464754"/>
    </source>
</evidence>
<keyword evidence="3" id="KW-0804">Transcription</keyword>
<dbReference type="SUPFAM" id="SSF46785">
    <property type="entry name" value="Winged helix' DNA-binding domain"/>
    <property type="match status" value="1"/>
</dbReference>
<accession>A0A6N4TJH4</accession>
<dbReference type="InterPro" id="IPR036388">
    <property type="entry name" value="WH-like_DNA-bd_sf"/>
</dbReference>
<dbReference type="PANTHER" id="PTHR42756:SF2">
    <property type="entry name" value="MARR FAMILY REGULATORY PROTEIN"/>
    <property type="match status" value="1"/>
</dbReference>
<dbReference type="Proteomes" id="UP000464754">
    <property type="component" value="Chromosome"/>
</dbReference>
<dbReference type="Pfam" id="PF01047">
    <property type="entry name" value="MarR"/>
    <property type="match status" value="1"/>
</dbReference>
<evidence type="ECO:0000256" key="2">
    <source>
        <dbReference type="ARBA" id="ARBA00023125"/>
    </source>
</evidence>
<keyword evidence="2" id="KW-0238">DNA-binding</keyword>
<dbReference type="Gene3D" id="1.10.10.10">
    <property type="entry name" value="Winged helix-like DNA-binding domain superfamily/Winged helix DNA-binding domain"/>
    <property type="match status" value="1"/>
</dbReference>
<dbReference type="AlphaFoldDB" id="A0A6N4TJH4"/>
<evidence type="ECO:0000256" key="1">
    <source>
        <dbReference type="ARBA" id="ARBA00023015"/>
    </source>
</evidence>
<feature type="domain" description="HTH marR-type" evidence="4">
    <location>
        <begin position="1"/>
        <end position="133"/>
    </location>
</feature>
<dbReference type="RefSeq" id="WP_118277400.1">
    <property type="nucleotide sequence ID" value="NZ_AP019695.1"/>
</dbReference>
<protein>
    <submittedName>
        <fullName evidence="5">MarR family transcriptional regulator</fullName>
    </submittedName>
</protein>
<dbReference type="GO" id="GO:0003677">
    <property type="term" value="F:DNA binding"/>
    <property type="evidence" value="ECO:0007669"/>
    <property type="project" value="UniProtKB-KW"/>
</dbReference>
<dbReference type="InterPro" id="IPR036390">
    <property type="entry name" value="WH_DNA-bd_sf"/>
</dbReference>
<dbReference type="PANTHER" id="PTHR42756">
    <property type="entry name" value="TRANSCRIPTIONAL REGULATOR, MARR"/>
    <property type="match status" value="1"/>
</dbReference>
<dbReference type="GO" id="GO:0003700">
    <property type="term" value="F:DNA-binding transcription factor activity"/>
    <property type="evidence" value="ECO:0007669"/>
    <property type="project" value="InterPro"/>
</dbReference>
<dbReference type="InterPro" id="IPR000835">
    <property type="entry name" value="HTH_MarR-typ"/>
</dbReference>
<organism evidence="5 6">
    <name type="scientific">Amedibacterium intestinale</name>
    <dbReference type="NCBI Taxonomy" id="2583452"/>
    <lineage>
        <taxon>Bacteria</taxon>
        <taxon>Bacillati</taxon>
        <taxon>Bacillota</taxon>
        <taxon>Erysipelotrichia</taxon>
        <taxon>Erysipelotrichales</taxon>
        <taxon>Erysipelotrichaceae</taxon>
        <taxon>Amedibacterium</taxon>
    </lineage>
</organism>
<reference evidence="6" key="1">
    <citation type="submission" date="2019-05" db="EMBL/GenBank/DDBJ databases">
        <title>Complete genome sequencing of Absiella argi strain JCM 30884.</title>
        <authorList>
            <person name="Sakamoto M."/>
            <person name="Murakami T."/>
            <person name="Mori H."/>
        </authorList>
    </citation>
    <scope>NUCLEOTIDE SEQUENCE [LARGE SCALE GENOMIC DNA]</scope>
    <source>
        <strain evidence="6">JCM 30884</strain>
    </source>
</reference>
<dbReference type="EMBL" id="AP019695">
    <property type="protein sequence ID" value="BBK22909.1"/>
    <property type="molecule type" value="Genomic_DNA"/>
</dbReference>
<dbReference type="PROSITE" id="PS01117">
    <property type="entry name" value="HTH_MARR_1"/>
    <property type="match status" value="1"/>
</dbReference>
<sequence length="142" mass="16679">MPTISKCASIVYRFGHMFFDEHLEENHIGSGQQFFLLHIYEHPGISQEELAHIDHYDKGTTARAVKKLEQEGYILRKSDERDRRFMKLYVTKEGEALVFKIQKIIKQWNEMLSAGLEEEEKILVSKLIEKIAHNAQQYGKQK</sequence>
<gene>
    <name evidence="5" type="ORF">Aargi30884_18120</name>
</gene>
<evidence type="ECO:0000256" key="3">
    <source>
        <dbReference type="ARBA" id="ARBA00023163"/>
    </source>
</evidence>
<dbReference type="PRINTS" id="PR00598">
    <property type="entry name" value="HTHMARR"/>
</dbReference>
<keyword evidence="1" id="KW-0805">Transcription regulation</keyword>
<dbReference type="SMART" id="SM00347">
    <property type="entry name" value="HTH_MARR"/>
    <property type="match status" value="1"/>
</dbReference>
<dbReference type="KEGG" id="aarg:Aargi30884_18120"/>
<dbReference type="PROSITE" id="PS50995">
    <property type="entry name" value="HTH_MARR_2"/>
    <property type="match status" value="1"/>
</dbReference>